<dbReference type="RefSeq" id="WP_090349875.1">
    <property type="nucleotide sequence ID" value="NZ_LT629751.1"/>
</dbReference>
<dbReference type="PANTHER" id="PTHR11820:SF114">
    <property type="entry name" value="4-HYDROXYPHENYLACETATE CATABOLISM PROTEIN"/>
    <property type="match status" value="1"/>
</dbReference>
<organism evidence="4 5">
    <name type="scientific">Pseudomonas oryzae</name>
    <dbReference type="NCBI Taxonomy" id="1392877"/>
    <lineage>
        <taxon>Bacteria</taxon>
        <taxon>Pseudomonadati</taxon>
        <taxon>Pseudomonadota</taxon>
        <taxon>Gammaproteobacteria</taxon>
        <taxon>Pseudomonadales</taxon>
        <taxon>Pseudomonadaceae</taxon>
        <taxon>Pseudomonas</taxon>
    </lineage>
</organism>
<evidence type="ECO:0000256" key="2">
    <source>
        <dbReference type="ARBA" id="ARBA00022723"/>
    </source>
</evidence>
<dbReference type="InterPro" id="IPR011234">
    <property type="entry name" value="Fumarylacetoacetase-like_C"/>
</dbReference>
<gene>
    <name evidence="4" type="ORF">SAMN05216221_3078</name>
</gene>
<reference evidence="5" key="1">
    <citation type="submission" date="2016-10" db="EMBL/GenBank/DDBJ databases">
        <authorList>
            <person name="Varghese N."/>
            <person name="Submissions S."/>
        </authorList>
    </citation>
    <scope>NUCLEOTIDE SEQUENCE [LARGE SCALE GENOMIC DNA]</scope>
    <source>
        <strain evidence="5">KCTC 32247</strain>
    </source>
</reference>
<dbReference type="PANTHER" id="PTHR11820">
    <property type="entry name" value="ACYLPYRUVASE"/>
    <property type="match status" value="1"/>
</dbReference>
<evidence type="ECO:0000313" key="4">
    <source>
        <dbReference type="EMBL" id="SDS95974.1"/>
    </source>
</evidence>
<dbReference type="Proteomes" id="UP000243359">
    <property type="component" value="Chromosome I"/>
</dbReference>
<accession>A0A1H1WFW6</accession>
<sequence length="249" mass="26680">MRRAMIEVDGKVLEATVDDNGQPLVNGQAVKPDAWKAPFSGTVFGIALNYQGLLDSKLAEFNQDPYKTPPKTPVLYIKTPNTVVGHAGSIVFPAGVDSIQAGPALGVVIGKRASRVSEAEAMDYVGGYTAVNEVTLPEVSFYRPAVKAKCRDTFCPVGPVVVDAADIKDPHALEIRLLVNGEVRQQNSTANFVRSIPELISFLSQFMTFEPGDLIITGVPEGRVDLKVGDLVEVEIEGVGRLSNTVVAE</sequence>
<evidence type="ECO:0000259" key="3">
    <source>
        <dbReference type="Pfam" id="PF01557"/>
    </source>
</evidence>
<keyword evidence="2" id="KW-0479">Metal-binding</keyword>
<feature type="domain" description="Fumarylacetoacetase-like C-terminal" evidence="3">
    <location>
        <begin position="42"/>
        <end position="247"/>
    </location>
</feature>
<evidence type="ECO:0000256" key="1">
    <source>
        <dbReference type="ARBA" id="ARBA00010715"/>
    </source>
</evidence>
<dbReference type="NCBIfam" id="TIGR02305">
    <property type="entry name" value="HpaG-N-term"/>
    <property type="match status" value="1"/>
</dbReference>
<dbReference type="GO" id="GO:0046872">
    <property type="term" value="F:metal ion binding"/>
    <property type="evidence" value="ECO:0007669"/>
    <property type="project" value="UniProtKB-KW"/>
</dbReference>
<dbReference type="STRING" id="1392877.SAMN05216221_3078"/>
<dbReference type="Pfam" id="PF01557">
    <property type="entry name" value="FAA_hydrolase"/>
    <property type="match status" value="1"/>
</dbReference>
<protein>
    <submittedName>
        <fullName evidence="4">5-carboxy-2-oxohept-3-enedioate decarboxylase HpaG1 subunit</fullName>
    </submittedName>
</protein>
<dbReference type="InterPro" id="IPR012686">
    <property type="entry name" value="HPA_isomer/decarb_N"/>
</dbReference>
<dbReference type="SUPFAM" id="SSF56529">
    <property type="entry name" value="FAH"/>
    <property type="match status" value="1"/>
</dbReference>
<name>A0A1H1WFW6_9PSED</name>
<dbReference type="GO" id="GO:0008704">
    <property type="term" value="F:5-carboxymethyl-2-hydroxymuconate delta-isomerase activity"/>
    <property type="evidence" value="ECO:0007669"/>
    <property type="project" value="InterPro"/>
</dbReference>
<evidence type="ECO:0000313" key="5">
    <source>
        <dbReference type="Proteomes" id="UP000243359"/>
    </source>
</evidence>
<dbReference type="Gene3D" id="3.90.850.10">
    <property type="entry name" value="Fumarylacetoacetase-like, C-terminal domain"/>
    <property type="match status" value="1"/>
</dbReference>
<dbReference type="EMBL" id="LT629751">
    <property type="protein sequence ID" value="SDS95974.1"/>
    <property type="molecule type" value="Genomic_DNA"/>
</dbReference>
<dbReference type="GO" id="GO:0018800">
    <property type="term" value="F:5-oxopent-3-ene-1,2,5-tricarboxylate decarboxylase activity"/>
    <property type="evidence" value="ECO:0007669"/>
    <property type="project" value="InterPro"/>
</dbReference>
<dbReference type="AlphaFoldDB" id="A0A1H1WFW6"/>
<dbReference type="OrthoDB" id="9805307at2"/>
<comment type="similarity">
    <text evidence="1">Belongs to the hydratase/decarboxylase family.</text>
</comment>
<proteinExistence type="inferred from homology"/>
<dbReference type="InterPro" id="IPR036663">
    <property type="entry name" value="Fumarylacetoacetase_C_sf"/>
</dbReference>
<keyword evidence="5" id="KW-1185">Reference proteome</keyword>